<feature type="transmembrane region" description="Helical" evidence="1">
    <location>
        <begin position="224"/>
        <end position="244"/>
    </location>
</feature>
<feature type="transmembrane region" description="Helical" evidence="1">
    <location>
        <begin position="6"/>
        <end position="26"/>
    </location>
</feature>
<evidence type="ECO:0000313" key="2">
    <source>
        <dbReference type="EMBL" id="KAA5538977.1"/>
    </source>
</evidence>
<dbReference type="RefSeq" id="WP_150079490.1">
    <property type="nucleotide sequence ID" value="NZ_VWOX01000023.1"/>
</dbReference>
<feature type="transmembrane region" description="Helical" evidence="1">
    <location>
        <begin position="67"/>
        <end position="86"/>
    </location>
</feature>
<proteinExistence type="predicted"/>
<keyword evidence="3" id="KW-1185">Reference proteome</keyword>
<feature type="transmembrane region" description="Helical" evidence="1">
    <location>
        <begin position="147"/>
        <end position="165"/>
    </location>
</feature>
<feature type="transmembrane region" description="Helical" evidence="1">
    <location>
        <begin position="171"/>
        <end position="191"/>
    </location>
</feature>
<feature type="transmembrane region" description="Helical" evidence="1">
    <location>
        <begin position="198"/>
        <end position="218"/>
    </location>
</feature>
<reference evidence="2 3" key="1">
    <citation type="submission" date="2019-08" db="EMBL/GenBank/DDBJ databases">
        <authorList>
            <person name="Dhanesh K."/>
            <person name="Kumar G."/>
            <person name="Sasikala C."/>
            <person name="Venkata Ramana C."/>
        </authorList>
    </citation>
    <scope>NUCLEOTIDE SEQUENCE [LARGE SCALE GENOMIC DNA]</scope>
    <source>
        <strain evidence="2 3">JC645</strain>
    </source>
</reference>
<organism evidence="2 3">
    <name type="scientific">Roseiconus nitratireducens</name>
    <dbReference type="NCBI Taxonomy" id="2605748"/>
    <lineage>
        <taxon>Bacteria</taxon>
        <taxon>Pseudomonadati</taxon>
        <taxon>Planctomycetota</taxon>
        <taxon>Planctomycetia</taxon>
        <taxon>Pirellulales</taxon>
        <taxon>Pirellulaceae</taxon>
        <taxon>Roseiconus</taxon>
    </lineage>
</organism>
<accession>A0A5M6CUQ5</accession>
<feature type="transmembrane region" description="Helical" evidence="1">
    <location>
        <begin position="93"/>
        <end position="111"/>
    </location>
</feature>
<feature type="transmembrane region" description="Helical" evidence="1">
    <location>
        <begin position="256"/>
        <end position="276"/>
    </location>
</feature>
<sequence length="285" mass="30023">MPLTAQDILWGCVAPTVLALLLMWVFSKLREPTSGRVASSWSLISGFLCGYFVLALGPWIAESHWQWVPHLCLAAAIVGPVGRAADVSAGERFLLYLVVSTLSAWFLVPTWDDLSPSRGTYLVGYSLYVALLALTLEALANKFDGRIFSAVLAFSLMSAAIVLILSGNLRFGQMTLAGASSAFGVFLYATVTRRSTPLPGWGLAFATCAAGTLLVGYVNSISEISPAIYLVVPIAPLGLAASLAGPLSAGTGLRGVAGRILLPTVILIAACVLAFLSEQSSYEGY</sequence>
<feature type="transmembrane region" description="Helical" evidence="1">
    <location>
        <begin position="38"/>
        <end position="61"/>
    </location>
</feature>
<keyword evidence="1" id="KW-1133">Transmembrane helix</keyword>
<protein>
    <submittedName>
        <fullName evidence="2">Uncharacterized protein</fullName>
    </submittedName>
</protein>
<evidence type="ECO:0000256" key="1">
    <source>
        <dbReference type="SAM" id="Phobius"/>
    </source>
</evidence>
<gene>
    <name evidence="2" type="ORF">FYK55_25595</name>
</gene>
<dbReference type="Proteomes" id="UP000324479">
    <property type="component" value="Unassembled WGS sequence"/>
</dbReference>
<name>A0A5M6CUQ5_9BACT</name>
<evidence type="ECO:0000313" key="3">
    <source>
        <dbReference type="Proteomes" id="UP000324479"/>
    </source>
</evidence>
<keyword evidence="1" id="KW-0812">Transmembrane</keyword>
<dbReference type="EMBL" id="VWOX01000023">
    <property type="protein sequence ID" value="KAA5538977.1"/>
    <property type="molecule type" value="Genomic_DNA"/>
</dbReference>
<dbReference type="AlphaFoldDB" id="A0A5M6CUQ5"/>
<feature type="transmembrane region" description="Helical" evidence="1">
    <location>
        <begin position="123"/>
        <end position="140"/>
    </location>
</feature>
<keyword evidence="1" id="KW-0472">Membrane</keyword>
<comment type="caution">
    <text evidence="2">The sequence shown here is derived from an EMBL/GenBank/DDBJ whole genome shotgun (WGS) entry which is preliminary data.</text>
</comment>